<sequence>MSFTQNEIYGAFEIAKENGMKILSENNDSISISCPECQTEKRGKCNVNRNGLCHCFRCNYSGNIVTLVSDFANISTKEAYRKIMRASEGEIKPLVFSKPAFKSAVKESSPYIDKALRKYLDKLTLKSEHKADLLRRGLNEEQIKVFKSVPTKEEFDALKLPLWEFIGVPPFFEEDGRLALGAIHDGYYCPAFDEEGRIVGMQIKIINGKYIWASSKGKPNGTPSGAPMTVLGKGKELIVTEGILKAYVTYALLTDEERKRFTIAGIAGVTNLAPLSRHLAHHSYDACFEALDMDKLGNDVVPKKETVAKATDIFYDVFSRLGYKFVPLKWNGAKGIDDLLCIKRRK</sequence>
<dbReference type="SUPFAM" id="SSF57783">
    <property type="entry name" value="Zinc beta-ribbon"/>
    <property type="match status" value="1"/>
</dbReference>
<dbReference type="OrthoDB" id="2665710at2"/>
<dbReference type="GO" id="GO:0008270">
    <property type="term" value="F:zinc ion binding"/>
    <property type="evidence" value="ECO:0007669"/>
    <property type="project" value="InterPro"/>
</dbReference>
<dbReference type="STRING" id="1732.SAMN02910417_02028"/>
<gene>
    <name evidence="1" type="ORF">SAMN02910417_02028</name>
</gene>
<proteinExistence type="predicted"/>
<keyword evidence="2" id="KW-1185">Reference proteome</keyword>
<evidence type="ECO:0000313" key="1">
    <source>
        <dbReference type="EMBL" id="SDB27471.1"/>
    </source>
</evidence>
<dbReference type="GO" id="GO:0003677">
    <property type="term" value="F:DNA binding"/>
    <property type="evidence" value="ECO:0007669"/>
    <property type="project" value="InterPro"/>
</dbReference>
<dbReference type="Proteomes" id="UP000199228">
    <property type="component" value="Unassembled WGS sequence"/>
</dbReference>
<dbReference type="AlphaFoldDB" id="A0A1G6C3N4"/>
<evidence type="ECO:0000313" key="2">
    <source>
        <dbReference type="Proteomes" id="UP000199228"/>
    </source>
</evidence>
<organism evidence="1 2">
    <name type="scientific">Eubacterium oxidoreducens</name>
    <dbReference type="NCBI Taxonomy" id="1732"/>
    <lineage>
        <taxon>Bacteria</taxon>
        <taxon>Bacillati</taxon>
        <taxon>Bacillota</taxon>
        <taxon>Clostridia</taxon>
        <taxon>Eubacteriales</taxon>
        <taxon>Eubacteriaceae</taxon>
        <taxon>Eubacterium</taxon>
    </lineage>
</organism>
<dbReference type="Gene3D" id="3.90.580.10">
    <property type="entry name" value="Zinc finger, CHC2-type domain"/>
    <property type="match status" value="1"/>
</dbReference>
<evidence type="ECO:0008006" key="3">
    <source>
        <dbReference type="Google" id="ProtNLM"/>
    </source>
</evidence>
<protein>
    <recommendedName>
        <fullName evidence="3">CHC2 zinc finger</fullName>
    </recommendedName>
</protein>
<dbReference type="RefSeq" id="WP_090174247.1">
    <property type="nucleotide sequence ID" value="NZ_FMXR01000015.1"/>
</dbReference>
<reference evidence="1 2" key="1">
    <citation type="submission" date="2016-10" db="EMBL/GenBank/DDBJ databases">
        <authorList>
            <person name="de Groot N.N."/>
        </authorList>
    </citation>
    <scope>NUCLEOTIDE SEQUENCE [LARGE SCALE GENOMIC DNA]</scope>
    <source>
        <strain evidence="1 2">DSM 3217</strain>
    </source>
</reference>
<dbReference type="GO" id="GO:0006260">
    <property type="term" value="P:DNA replication"/>
    <property type="evidence" value="ECO:0007669"/>
    <property type="project" value="InterPro"/>
</dbReference>
<accession>A0A1G6C3N4</accession>
<dbReference type="EMBL" id="FMXR01000015">
    <property type="protein sequence ID" value="SDB27471.1"/>
    <property type="molecule type" value="Genomic_DNA"/>
</dbReference>
<dbReference type="InterPro" id="IPR036977">
    <property type="entry name" value="DNA_primase_Znf_CHC2"/>
</dbReference>
<name>A0A1G6C3N4_EUBOX</name>